<name>A0A7Z8JZ67_9CELL</name>
<feature type="transmembrane region" description="Helical" evidence="1">
    <location>
        <begin position="69"/>
        <end position="89"/>
    </location>
</feature>
<organism evidence="2 3">
    <name type="scientific">Cellulomonas hominis</name>
    <dbReference type="NCBI Taxonomy" id="156981"/>
    <lineage>
        <taxon>Bacteria</taxon>
        <taxon>Bacillati</taxon>
        <taxon>Actinomycetota</taxon>
        <taxon>Actinomycetes</taxon>
        <taxon>Micrococcales</taxon>
        <taxon>Cellulomonadaceae</taxon>
        <taxon>Cellulomonas</taxon>
    </lineage>
</organism>
<sequence length="140" mass="14065">MRTRRDRGGRPWAATAAAGALVVTAGLATARYGSGAAADALGDALYAALVLLLVALAVPRWSPAAQAGVAVGLCWAVELVQLTGAPAAAADAWPPLRYLLGTTFVATDLLWYAVGVLAASSVTVLASRVGGARRAAVPRG</sequence>
<evidence type="ECO:0000313" key="2">
    <source>
        <dbReference type="EMBL" id="TKR23866.1"/>
    </source>
</evidence>
<feature type="transmembrane region" description="Helical" evidence="1">
    <location>
        <begin position="109"/>
        <end position="129"/>
    </location>
</feature>
<accession>A0A7Z8JZ67</accession>
<reference evidence="2 3" key="1">
    <citation type="submission" date="2019-05" db="EMBL/GenBank/DDBJ databases">
        <title>Genome sequence of Cellulomonas hominis strain CS1.</title>
        <authorList>
            <person name="Belmont J."/>
            <person name="Maclea K.S."/>
        </authorList>
    </citation>
    <scope>NUCLEOTIDE SEQUENCE [LARGE SCALE GENOMIC DNA]</scope>
    <source>
        <strain evidence="2 3">CS1</strain>
    </source>
</reference>
<dbReference type="EMBL" id="SZYE01000056">
    <property type="protein sequence ID" value="TKR23866.1"/>
    <property type="molecule type" value="Genomic_DNA"/>
</dbReference>
<dbReference type="RefSeq" id="WP_154729352.1">
    <property type="nucleotide sequence ID" value="NZ_SZYE01000056.1"/>
</dbReference>
<dbReference type="Pfam" id="PF10990">
    <property type="entry name" value="DUF2809"/>
    <property type="match status" value="1"/>
</dbReference>
<proteinExistence type="predicted"/>
<comment type="caution">
    <text evidence="2">The sequence shown here is derived from an EMBL/GenBank/DDBJ whole genome shotgun (WGS) entry which is preliminary data.</text>
</comment>
<keyword evidence="1" id="KW-0472">Membrane</keyword>
<feature type="transmembrane region" description="Helical" evidence="1">
    <location>
        <begin position="12"/>
        <end position="32"/>
    </location>
</feature>
<keyword evidence="1" id="KW-1133">Transmembrane helix</keyword>
<dbReference type="Proteomes" id="UP000308121">
    <property type="component" value="Unassembled WGS sequence"/>
</dbReference>
<protein>
    <submittedName>
        <fullName evidence="2">DUF2809 domain-containing protein</fullName>
    </submittedName>
</protein>
<dbReference type="AlphaFoldDB" id="A0A7Z8JZ67"/>
<keyword evidence="1" id="KW-0812">Transmembrane</keyword>
<dbReference type="InterPro" id="IPR021257">
    <property type="entry name" value="DUF2809"/>
</dbReference>
<evidence type="ECO:0000313" key="3">
    <source>
        <dbReference type="Proteomes" id="UP000308121"/>
    </source>
</evidence>
<gene>
    <name evidence="2" type="ORF">FA014_09005</name>
</gene>
<evidence type="ECO:0000256" key="1">
    <source>
        <dbReference type="SAM" id="Phobius"/>
    </source>
</evidence>
<feature type="transmembrane region" description="Helical" evidence="1">
    <location>
        <begin position="44"/>
        <end position="62"/>
    </location>
</feature>